<proteinExistence type="predicted"/>
<dbReference type="Proteomes" id="UP000649617">
    <property type="component" value="Unassembled WGS sequence"/>
</dbReference>
<dbReference type="EMBL" id="CAJNIZ010001847">
    <property type="protein sequence ID" value="CAE7201175.1"/>
    <property type="molecule type" value="Genomic_DNA"/>
</dbReference>
<sequence>AYQQADSNFQKLSAEALKCCYKFVARDRSVCEGLAAKVGWPKELLESAFSLFDQLKEADVSHLPGWNYSVEKEQKFISVSIVLPEGVEPTAVNIDLAPEKVCVVTCGYPDLVIDLPVPVQAAEAEPAKYKRSGRKFVLRLPT</sequence>
<gene>
    <name evidence="1" type="ORF">SPIL2461_LOCUS1815</name>
</gene>
<dbReference type="OrthoDB" id="438641at2759"/>
<comment type="caution">
    <text evidence="1">The sequence shown here is derived from an EMBL/GenBank/DDBJ whole genome shotgun (WGS) entry which is preliminary data.</text>
</comment>
<feature type="non-terminal residue" evidence="1">
    <location>
        <position position="142"/>
    </location>
</feature>
<evidence type="ECO:0000313" key="1">
    <source>
        <dbReference type="EMBL" id="CAE7201175.1"/>
    </source>
</evidence>
<accession>A0A812JH67</accession>
<name>A0A812JH67_SYMPI</name>
<evidence type="ECO:0000313" key="2">
    <source>
        <dbReference type="Proteomes" id="UP000649617"/>
    </source>
</evidence>
<protein>
    <recommendedName>
        <fullName evidence="3">PIH1D1/2/3 CS-like domain-containing protein</fullName>
    </recommendedName>
</protein>
<keyword evidence="2" id="KW-1185">Reference proteome</keyword>
<dbReference type="AlphaFoldDB" id="A0A812JH67"/>
<organism evidence="1 2">
    <name type="scientific">Symbiodinium pilosum</name>
    <name type="common">Dinoflagellate</name>
    <dbReference type="NCBI Taxonomy" id="2952"/>
    <lineage>
        <taxon>Eukaryota</taxon>
        <taxon>Sar</taxon>
        <taxon>Alveolata</taxon>
        <taxon>Dinophyceae</taxon>
        <taxon>Suessiales</taxon>
        <taxon>Symbiodiniaceae</taxon>
        <taxon>Symbiodinium</taxon>
    </lineage>
</organism>
<reference evidence="1" key="1">
    <citation type="submission" date="2021-02" db="EMBL/GenBank/DDBJ databases">
        <authorList>
            <person name="Dougan E. K."/>
            <person name="Rhodes N."/>
            <person name="Thang M."/>
            <person name="Chan C."/>
        </authorList>
    </citation>
    <scope>NUCLEOTIDE SEQUENCE</scope>
</reference>
<evidence type="ECO:0008006" key="3">
    <source>
        <dbReference type="Google" id="ProtNLM"/>
    </source>
</evidence>